<dbReference type="SUPFAM" id="SSF111384">
    <property type="entry name" value="OmpH-like"/>
    <property type="match status" value="1"/>
</dbReference>
<feature type="chain" id="PRO_5045175224" evidence="3">
    <location>
        <begin position="24"/>
        <end position="149"/>
    </location>
</feature>
<gene>
    <name evidence="4" type="ORF">RVY80_02625</name>
</gene>
<dbReference type="PANTHER" id="PTHR35089:SF1">
    <property type="entry name" value="CHAPERONE PROTEIN SKP"/>
    <property type="match status" value="1"/>
</dbReference>
<protein>
    <submittedName>
        <fullName evidence="4">OmpH family outer membrane protein</fullName>
    </submittedName>
</protein>
<organism evidence="4 5">
    <name type="scientific">Veillonella absiana</name>
    <dbReference type="NCBI Taxonomy" id="3079305"/>
    <lineage>
        <taxon>Bacteria</taxon>
        <taxon>Bacillati</taxon>
        <taxon>Bacillota</taxon>
        <taxon>Negativicutes</taxon>
        <taxon>Veillonellales</taxon>
        <taxon>Veillonellaceae</taxon>
        <taxon>Veillonella</taxon>
    </lineage>
</organism>
<dbReference type="SMART" id="SM00935">
    <property type="entry name" value="OmpH"/>
    <property type="match status" value="1"/>
</dbReference>
<keyword evidence="2 3" id="KW-0732">Signal</keyword>
<dbReference type="Proteomes" id="UP001272515">
    <property type="component" value="Unassembled WGS sequence"/>
</dbReference>
<feature type="signal peptide" evidence="3">
    <location>
        <begin position="1"/>
        <end position="23"/>
    </location>
</feature>
<evidence type="ECO:0000256" key="1">
    <source>
        <dbReference type="ARBA" id="ARBA00009091"/>
    </source>
</evidence>
<dbReference type="InterPro" id="IPR024930">
    <property type="entry name" value="Skp_dom_sf"/>
</dbReference>
<comment type="similarity">
    <text evidence="1">Belongs to the Skp family.</text>
</comment>
<name>A0ABU3Z7T4_9FIRM</name>
<reference evidence="4 5" key="1">
    <citation type="submission" date="2023-10" db="EMBL/GenBank/DDBJ databases">
        <title>Veillonella sp. nov., isolated from a pig farm feces dump.</title>
        <authorList>
            <person name="Chang Y.-H."/>
        </authorList>
    </citation>
    <scope>NUCLEOTIDE SEQUENCE [LARGE SCALE GENOMIC DNA]</scope>
    <source>
        <strain evidence="4 5">YH-vei2233</strain>
    </source>
</reference>
<sequence>MNLKKKITTLAVLGVMVTAVASAANIGVVNMNQVVSSYPGYGAIDMKMQAVTNEYRPKIEKEMEAVNKIQDKTKAKAQYDAKVVPLIKKANEEAEKIAGPMLDSIHSKIEAIRVAKGLDVVVDDLGAIQAADTNSKVENVTPDVVASLK</sequence>
<comment type="caution">
    <text evidence="4">The sequence shown here is derived from an EMBL/GenBank/DDBJ whole genome shotgun (WGS) entry which is preliminary data.</text>
</comment>
<dbReference type="RefSeq" id="WP_317329563.1">
    <property type="nucleotide sequence ID" value="NZ_JAWJZA010000015.1"/>
</dbReference>
<evidence type="ECO:0000256" key="2">
    <source>
        <dbReference type="ARBA" id="ARBA00022729"/>
    </source>
</evidence>
<evidence type="ECO:0000256" key="3">
    <source>
        <dbReference type="SAM" id="SignalP"/>
    </source>
</evidence>
<dbReference type="PANTHER" id="PTHR35089">
    <property type="entry name" value="CHAPERONE PROTEIN SKP"/>
    <property type="match status" value="1"/>
</dbReference>
<proteinExistence type="inferred from homology"/>
<dbReference type="EMBL" id="JAWJZB010000002">
    <property type="protein sequence ID" value="MDV5087741.1"/>
    <property type="molecule type" value="Genomic_DNA"/>
</dbReference>
<dbReference type="InterPro" id="IPR005632">
    <property type="entry name" value="Chaperone_Skp"/>
</dbReference>
<evidence type="ECO:0000313" key="5">
    <source>
        <dbReference type="Proteomes" id="UP001272515"/>
    </source>
</evidence>
<evidence type="ECO:0000313" key="4">
    <source>
        <dbReference type="EMBL" id="MDV5087741.1"/>
    </source>
</evidence>
<accession>A0ABU3Z7T4</accession>
<keyword evidence="5" id="KW-1185">Reference proteome</keyword>
<dbReference type="Gene3D" id="3.30.910.20">
    <property type="entry name" value="Skp domain"/>
    <property type="match status" value="1"/>
</dbReference>